<name>A0A8S9IPU8_BRACR</name>
<dbReference type="AlphaFoldDB" id="A0A8S9IPU8"/>
<sequence length="81" mass="8542">MGKKGSEADMHCPKRLALGDRIDHLLHKSSMQFKVTHCTGTSTSGGVETVTTACSCPPSIVSGATYLLPSHEHKQTNTSGS</sequence>
<dbReference type="EMBL" id="QGKY02001015">
    <property type="protein sequence ID" value="KAF2571605.1"/>
    <property type="molecule type" value="Genomic_DNA"/>
</dbReference>
<proteinExistence type="predicted"/>
<evidence type="ECO:0000313" key="1">
    <source>
        <dbReference type="EMBL" id="KAF2571605.1"/>
    </source>
</evidence>
<accession>A0A8S9IPU8</accession>
<gene>
    <name evidence="1" type="ORF">F2Q70_00003893</name>
</gene>
<reference evidence="1" key="1">
    <citation type="submission" date="2019-12" db="EMBL/GenBank/DDBJ databases">
        <title>Genome sequencing and annotation of Brassica cretica.</title>
        <authorList>
            <person name="Studholme D.J."/>
            <person name="Sarris P.F."/>
        </authorList>
    </citation>
    <scope>NUCLEOTIDE SEQUENCE</scope>
    <source>
        <strain evidence="1">PFS-102/07</strain>
        <tissue evidence="1">Leaf</tissue>
    </source>
</reference>
<organism evidence="1">
    <name type="scientific">Brassica cretica</name>
    <name type="common">Mustard</name>
    <dbReference type="NCBI Taxonomy" id="69181"/>
    <lineage>
        <taxon>Eukaryota</taxon>
        <taxon>Viridiplantae</taxon>
        <taxon>Streptophyta</taxon>
        <taxon>Embryophyta</taxon>
        <taxon>Tracheophyta</taxon>
        <taxon>Spermatophyta</taxon>
        <taxon>Magnoliopsida</taxon>
        <taxon>eudicotyledons</taxon>
        <taxon>Gunneridae</taxon>
        <taxon>Pentapetalae</taxon>
        <taxon>rosids</taxon>
        <taxon>malvids</taxon>
        <taxon>Brassicales</taxon>
        <taxon>Brassicaceae</taxon>
        <taxon>Brassiceae</taxon>
        <taxon>Brassica</taxon>
    </lineage>
</organism>
<protein>
    <submittedName>
        <fullName evidence="1">Uncharacterized protein</fullName>
    </submittedName>
</protein>
<comment type="caution">
    <text evidence="1">The sequence shown here is derived from an EMBL/GenBank/DDBJ whole genome shotgun (WGS) entry which is preliminary data.</text>
</comment>